<evidence type="ECO:0000313" key="1">
    <source>
        <dbReference type="EMBL" id="MCW3477362.1"/>
    </source>
</evidence>
<protein>
    <recommendedName>
        <fullName evidence="3">Tail terminator</fullName>
    </recommendedName>
</protein>
<dbReference type="EMBL" id="JAPDNT010000036">
    <property type="protein sequence ID" value="MCW3477362.1"/>
    <property type="molecule type" value="Genomic_DNA"/>
</dbReference>
<dbReference type="RefSeq" id="WP_264716307.1">
    <property type="nucleotide sequence ID" value="NZ_JAPDNT010000036.1"/>
</dbReference>
<name>A0AA42CJY2_9PROT</name>
<evidence type="ECO:0008006" key="3">
    <source>
        <dbReference type="Google" id="ProtNLM"/>
    </source>
</evidence>
<evidence type="ECO:0000313" key="2">
    <source>
        <dbReference type="Proteomes" id="UP001165679"/>
    </source>
</evidence>
<reference evidence="1" key="1">
    <citation type="submission" date="2022-09" db="EMBL/GenBank/DDBJ databases">
        <title>Rhodovastum sp. nov. RN2-1 isolated from soil in Seongnam, South Korea.</title>
        <authorList>
            <person name="Le N.T."/>
        </authorList>
    </citation>
    <scope>NUCLEOTIDE SEQUENCE</scope>
    <source>
        <strain evidence="1">RN2-1</strain>
    </source>
</reference>
<dbReference type="AlphaFoldDB" id="A0AA42CJY2"/>
<gene>
    <name evidence="1" type="ORF">OL599_22595</name>
</gene>
<comment type="caution">
    <text evidence="1">The sequence shown here is derived from an EMBL/GenBank/DDBJ whole genome shotgun (WGS) entry which is preliminary data.</text>
</comment>
<dbReference type="Proteomes" id="UP001165679">
    <property type="component" value="Unassembled WGS sequence"/>
</dbReference>
<proteinExistence type="predicted"/>
<keyword evidence="2" id="KW-1185">Reference proteome</keyword>
<accession>A0AA42CJY2</accession>
<organism evidence="1 2">
    <name type="scientific">Limobrevibacterium gyesilva</name>
    <dbReference type="NCBI Taxonomy" id="2991712"/>
    <lineage>
        <taxon>Bacteria</taxon>
        <taxon>Pseudomonadati</taxon>
        <taxon>Pseudomonadota</taxon>
        <taxon>Alphaproteobacteria</taxon>
        <taxon>Acetobacterales</taxon>
        <taxon>Acetobacteraceae</taxon>
        <taxon>Limobrevibacterium</taxon>
    </lineage>
</organism>
<reference evidence="1" key="2">
    <citation type="submission" date="2022-10" db="EMBL/GenBank/DDBJ databases">
        <authorList>
            <person name="Trinh H.N."/>
        </authorList>
    </citation>
    <scope>NUCLEOTIDE SEQUENCE</scope>
    <source>
        <strain evidence="1">RN2-1</strain>
    </source>
</reference>
<sequence>MSKREAAISALADLLRQTGAEVWRGTDLAREMVPEGLIEVSEGDSTDTPLLSPLAWEIEQHAEVVVSVAAADEYARDAAMDALLQRIAGLIAVDRTLGGVVDWAEPGAPTFQPAEIDGAAKSARFSVALSYVSTDTVLS</sequence>